<dbReference type="GO" id="GO:0046982">
    <property type="term" value="F:protein heterodimerization activity"/>
    <property type="evidence" value="ECO:0007669"/>
    <property type="project" value="InterPro"/>
</dbReference>
<keyword evidence="5" id="KW-0804">Transcription</keyword>
<evidence type="ECO:0000259" key="8">
    <source>
        <dbReference type="PROSITE" id="PS51119"/>
    </source>
</evidence>
<feature type="domain" description="TAFH" evidence="8">
    <location>
        <begin position="145"/>
        <end position="242"/>
    </location>
</feature>
<sequence>GTVLIRSSNGQLMLVSQQAIARAQPQPQNNTSVRPSVPTSSPAVRICAVQNSGTQIIKKAVVTPVKTLSQTTNAVTSTVQPPAVKQPAAATASVTAVTAVKPLSTGTPVKLPVTGPPAQPDSQKAVSVKAEGTTVAQTSTSTEMLENVKKCKNFLATLIKLASSGPQTSEMGQNVKNLVQNLLEGKIEPEEFTKKLYVELKSSPQPYLVPFLKKSMLALRQLMPNAQSFIQQCMQQPALTQDAVSSCTSSPTPSIAVATSAVATNSLPIIKPVSTPTTVAAAPVIKPVLSSAPVTASLQSVKPVPASIVVTASLRPAPSVLTTTITTSGLTAIQTVKPVFTSAVATSSLQSGKPVLVSAVASSAATPLQPLKPVIGTPISIKISQPSSMVAQPVGTQQVVKVKQLVVQQPSGAVVKQVSTLPQPSTVTLQTSAEKRMPLNTLVQTNQFPAGSVLKQITLPGNKILSLQASPVQKTKIKENGTTSFREDDDINDVTSMAGINLNEENTRILTTNSELVGAVVRSCADEPFLSSEALQKKILDIGKRHDIMELNSDVVNLISHATQERLRGLLEKLTVIAQHRVSSHKGSDKYIVTSDTRAQLKFLEKLDHLEKQRKDEEEREMLLRAAKSRSNKEDPEHLRLKQKVKEV</sequence>
<feature type="compositionally biased region" description="Basic and acidic residues" evidence="7">
    <location>
        <begin position="631"/>
        <end position="648"/>
    </location>
</feature>
<evidence type="ECO:0000256" key="3">
    <source>
        <dbReference type="ARBA" id="ARBA00022553"/>
    </source>
</evidence>
<dbReference type="SMART" id="SM00549">
    <property type="entry name" value="TAFH"/>
    <property type="match status" value="1"/>
</dbReference>
<keyword evidence="6" id="KW-0539">Nucleus</keyword>
<dbReference type="OrthoDB" id="21060at2759"/>
<dbReference type="GO" id="GO:0016251">
    <property type="term" value="F:RNA polymerase II general transcription initiation factor activity"/>
    <property type="evidence" value="ECO:0007669"/>
    <property type="project" value="TreeGrafter"/>
</dbReference>
<feature type="non-terminal residue" evidence="9">
    <location>
        <position position="1"/>
    </location>
</feature>
<dbReference type="PROSITE" id="PS51119">
    <property type="entry name" value="TAFH"/>
    <property type="match status" value="1"/>
</dbReference>
<feature type="region of interest" description="Disordered" evidence="7">
    <location>
        <begin position="615"/>
        <end position="648"/>
    </location>
</feature>
<dbReference type="InterPro" id="IPR003894">
    <property type="entry name" value="TAFH_NHR1"/>
</dbReference>
<dbReference type="GO" id="GO:0006357">
    <property type="term" value="P:regulation of transcription by RNA polymerase II"/>
    <property type="evidence" value="ECO:0007669"/>
    <property type="project" value="UniProtKB-ARBA"/>
</dbReference>
<gene>
    <name evidence="9" type="primary">Taf4b</name>
    <name evidence="9" type="ORF">ALELAT_R02613</name>
</gene>
<dbReference type="GO" id="GO:0006367">
    <property type="term" value="P:transcription initiation at RNA polymerase II promoter"/>
    <property type="evidence" value="ECO:0007669"/>
    <property type="project" value="TreeGrafter"/>
</dbReference>
<evidence type="ECO:0000256" key="2">
    <source>
        <dbReference type="ARBA" id="ARBA00006178"/>
    </source>
</evidence>
<protein>
    <submittedName>
        <fullName evidence="9">TAF4B factor</fullName>
    </submittedName>
</protein>
<dbReference type="Gene3D" id="1.20.120.1110">
    <property type="entry name" value="TAFH/NHR1 domain"/>
    <property type="match status" value="1"/>
</dbReference>
<dbReference type="FunFam" id="1.10.20.10:FF:000015">
    <property type="entry name" value="Transcription initiation factor TFIID subunit 4B"/>
    <property type="match status" value="1"/>
</dbReference>
<dbReference type="GO" id="GO:0005669">
    <property type="term" value="C:transcription factor TFIID complex"/>
    <property type="evidence" value="ECO:0007669"/>
    <property type="project" value="InterPro"/>
</dbReference>
<evidence type="ECO:0000313" key="9">
    <source>
        <dbReference type="EMBL" id="NXL90564.1"/>
    </source>
</evidence>
<comment type="caution">
    <text evidence="9">The sequence shown here is derived from an EMBL/GenBank/DDBJ whole genome shotgun (WGS) entry which is preliminary data.</text>
</comment>
<dbReference type="PANTHER" id="PTHR15138:SF17">
    <property type="entry name" value="TRANSCRIPTION INITIATION FACTOR TFIID SUBUNIT 4B"/>
    <property type="match status" value="1"/>
</dbReference>
<dbReference type="Gene3D" id="1.10.20.10">
    <property type="entry name" value="Histone, subunit A"/>
    <property type="match status" value="1"/>
</dbReference>
<dbReference type="InterPro" id="IPR007900">
    <property type="entry name" value="TAF4_C"/>
</dbReference>
<proteinExistence type="inferred from homology"/>
<comment type="similarity">
    <text evidence="2">Belongs to the TAF4 family.</text>
</comment>
<dbReference type="SUPFAM" id="SSF47113">
    <property type="entry name" value="Histone-fold"/>
    <property type="match status" value="1"/>
</dbReference>
<evidence type="ECO:0000256" key="4">
    <source>
        <dbReference type="ARBA" id="ARBA00023015"/>
    </source>
</evidence>
<dbReference type="InterPro" id="IPR009072">
    <property type="entry name" value="Histone-fold"/>
</dbReference>
<evidence type="ECO:0000256" key="1">
    <source>
        <dbReference type="ARBA" id="ARBA00004123"/>
    </source>
</evidence>
<keyword evidence="4" id="KW-0805">Transcription regulation</keyword>
<evidence type="ECO:0000313" key="10">
    <source>
        <dbReference type="Proteomes" id="UP000562322"/>
    </source>
</evidence>
<dbReference type="GO" id="GO:0003677">
    <property type="term" value="F:DNA binding"/>
    <property type="evidence" value="ECO:0007669"/>
    <property type="project" value="TreeGrafter"/>
</dbReference>
<organism evidence="9 10">
    <name type="scientific">Alectura lathami</name>
    <name type="common">Australian brush turkey</name>
    <dbReference type="NCBI Taxonomy" id="81907"/>
    <lineage>
        <taxon>Eukaryota</taxon>
        <taxon>Metazoa</taxon>
        <taxon>Chordata</taxon>
        <taxon>Craniata</taxon>
        <taxon>Vertebrata</taxon>
        <taxon>Euteleostomi</taxon>
        <taxon>Archelosauria</taxon>
        <taxon>Archosauria</taxon>
        <taxon>Dinosauria</taxon>
        <taxon>Saurischia</taxon>
        <taxon>Theropoda</taxon>
        <taxon>Coelurosauria</taxon>
        <taxon>Aves</taxon>
        <taxon>Neognathae</taxon>
        <taxon>Galloanserae</taxon>
        <taxon>Galliformes</taxon>
        <taxon>Megapodiidae</taxon>
        <taxon>Alectura</taxon>
    </lineage>
</organism>
<feature type="non-terminal residue" evidence="9">
    <location>
        <position position="648"/>
    </location>
</feature>
<keyword evidence="3" id="KW-0597">Phosphoprotein</keyword>
<evidence type="ECO:0000256" key="6">
    <source>
        <dbReference type="ARBA" id="ARBA00023242"/>
    </source>
</evidence>
<dbReference type="SUPFAM" id="SSF158553">
    <property type="entry name" value="TAFH domain-like"/>
    <property type="match status" value="1"/>
</dbReference>
<dbReference type="InterPro" id="IPR037249">
    <property type="entry name" value="TAFH/NHR1_dom_sf"/>
</dbReference>
<dbReference type="InterPro" id="IPR045144">
    <property type="entry name" value="TAF4"/>
</dbReference>
<dbReference type="PANTHER" id="PTHR15138">
    <property type="entry name" value="TRANSCRIPTION INITIATION FACTOR TFIID SUBUNIT 4"/>
    <property type="match status" value="1"/>
</dbReference>
<dbReference type="Pfam" id="PF05236">
    <property type="entry name" value="TAF4"/>
    <property type="match status" value="1"/>
</dbReference>
<comment type="subcellular location">
    <subcellularLocation>
        <location evidence="1">Nucleus</location>
    </subcellularLocation>
</comment>
<keyword evidence="10" id="KW-1185">Reference proteome</keyword>
<evidence type="ECO:0000256" key="7">
    <source>
        <dbReference type="SAM" id="MobiDB-lite"/>
    </source>
</evidence>
<dbReference type="CDD" id="cd08045">
    <property type="entry name" value="HFD_TAF4"/>
    <property type="match status" value="1"/>
</dbReference>
<dbReference type="Pfam" id="PF07531">
    <property type="entry name" value="TAFH"/>
    <property type="match status" value="1"/>
</dbReference>
<dbReference type="FunFam" id="1.20.120.1110:FF:000002">
    <property type="entry name" value="Transcription initiation factor TFIID subunit 4B"/>
    <property type="match status" value="1"/>
</dbReference>
<accession>A0A7L0WJ41</accession>
<name>A0A7L0WJ41_ALELA</name>
<dbReference type="Proteomes" id="UP000562322">
    <property type="component" value="Unassembled WGS sequence"/>
</dbReference>
<dbReference type="EMBL" id="VXAV01007172">
    <property type="protein sequence ID" value="NXL90564.1"/>
    <property type="molecule type" value="Genomic_DNA"/>
</dbReference>
<evidence type="ECO:0000256" key="5">
    <source>
        <dbReference type="ARBA" id="ARBA00023163"/>
    </source>
</evidence>
<reference evidence="9 10" key="1">
    <citation type="submission" date="2019-09" db="EMBL/GenBank/DDBJ databases">
        <title>Bird 10,000 Genomes (B10K) Project - Family phase.</title>
        <authorList>
            <person name="Zhang G."/>
        </authorList>
    </citation>
    <scope>NUCLEOTIDE SEQUENCE [LARGE SCALE GENOMIC DNA]</scope>
    <source>
        <strain evidence="9">B10K-DU-001-39</strain>
        <tissue evidence="9">Muscle</tissue>
    </source>
</reference>
<dbReference type="AlphaFoldDB" id="A0A7L0WJ41"/>